<keyword evidence="1" id="KW-1133">Transmembrane helix</keyword>
<evidence type="ECO:0000313" key="4">
    <source>
        <dbReference type="Proteomes" id="UP001215827"/>
    </source>
</evidence>
<evidence type="ECO:0000256" key="1">
    <source>
        <dbReference type="SAM" id="Phobius"/>
    </source>
</evidence>
<dbReference type="InterPro" id="IPR011059">
    <property type="entry name" value="Metal-dep_hydrolase_composite"/>
</dbReference>
<proteinExistence type="predicted"/>
<protein>
    <submittedName>
        <fullName evidence="3">Amidohydrolase family protein</fullName>
    </submittedName>
</protein>
<dbReference type="Gene3D" id="3.30.110.90">
    <property type="entry name" value="Amidohydrolase"/>
    <property type="match status" value="1"/>
</dbReference>
<dbReference type="Gene3D" id="1.20.58.520">
    <property type="entry name" value="Amidohydrolase"/>
    <property type="match status" value="1"/>
</dbReference>
<keyword evidence="1" id="KW-0472">Membrane</keyword>
<dbReference type="InterPro" id="IPR032466">
    <property type="entry name" value="Metal_Hydrolase"/>
</dbReference>
<dbReference type="Pfam" id="PF01979">
    <property type="entry name" value="Amidohydro_1"/>
    <property type="match status" value="1"/>
</dbReference>
<dbReference type="PANTHER" id="PTHR43135">
    <property type="entry name" value="ALPHA-D-RIBOSE 1-METHYLPHOSPHONATE 5-TRIPHOSPHATE DIPHOSPHATASE"/>
    <property type="match status" value="1"/>
</dbReference>
<dbReference type="InterPro" id="IPR051781">
    <property type="entry name" value="Metallo-dep_Hydrolase"/>
</dbReference>
<dbReference type="Gene3D" id="2.30.40.10">
    <property type="entry name" value="Urease, subunit C, domain 1"/>
    <property type="match status" value="1"/>
</dbReference>
<dbReference type="PANTHER" id="PTHR43135:SF3">
    <property type="entry name" value="ALPHA-D-RIBOSE 1-METHYLPHOSPHONATE 5-TRIPHOSPHATE DIPHOSPHATASE"/>
    <property type="match status" value="1"/>
</dbReference>
<keyword evidence="4" id="KW-1185">Reference proteome</keyword>
<dbReference type="RefSeq" id="WP_278016484.1">
    <property type="nucleotide sequence ID" value="NZ_CP121106.1"/>
</dbReference>
<evidence type="ECO:0000313" key="3">
    <source>
        <dbReference type="EMBL" id="WFL77792.1"/>
    </source>
</evidence>
<dbReference type="SUPFAM" id="SSF51338">
    <property type="entry name" value="Composite domain of metallo-dependent hydrolases"/>
    <property type="match status" value="1"/>
</dbReference>
<accession>A0ABY8FSH3</accession>
<feature type="transmembrane region" description="Helical" evidence="1">
    <location>
        <begin position="12"/>
        <end position="29"/>
    </location>
</feature>
<dbReference type="EMBL" id="CP121106">
    <property type="protein sequence ID" value="WFL77792.1"/>
    <property type="molecule type" value="Genomic_DNA"/>
</dbReference>
<dbReference type="Proteomes" id="UP001215827">
    <property type="component" value="Chromosome"/>
</dbReference>
<dbReference type="SUPFAM" id="SSF51556">
    <property type="entry name" value="Metallo-dependent hydrolases"/>
    <property type="match status" value="1"/>
</dbReference>
<dbReference type="InterPro" id="IPR006680">
    <property type="entry name" value="Amidohydro-rel"/>
</dbReference>
<name>A0ABY8FSH3_9SPHN</name>
<dbReference type="Gene3D" id="3.40.50.10910">
    <property type="entry name" value="Amidohydrolase"/>
    <property type="match status" value="1"/>
</dbReference>
<gene>
    <name evidence="3" type="ORF">P7228_01605</name>
</gene>
<feature type="domain" description="Amidohydrolase-related" evidence="2">
    <location>
        <begin position="367"/>
        <end position="459"/>
    </location>
</feature>
<evidence type="ECO:0000259" key="2">
    <source>
        <dbReference type="Pfam" id="PF01979"/>
    </source>
</evidence>
<keyword evidence="1" id="KW-0812">Transmembrane</keyword>
<organism evidence="3 4">
    <name type="scientific">Altererythrobacter arenosus</name>
    <dbReference type="NCBI Taxonomy" id="3032592"/>
    <lineage>
        <taxon>Bacteria</taxon>
        <taxon>Pseudomonadati</taxon>
        <taxon>Pseudomonadota</taxon>
        <taxon>Alphaproteobacteria</taxon>
        <taxon>Sphingomonadales</taxon>
        <taxon>Erythrobacteraceae</taxon>
        <taxon>Altererythrobacter</taxon>
    </lineage>
</organism>
<reference evidence="3 4" key="1">
    <citation type="submission" date="2023-03" db="EMBL/GenBank/DDBJ databases">
        <title>Altererythrobacter sp. CAU 1644 isolated from sand.</title>
        <authorList>
            <person name="Kim W."/>
        </authorList>
    </citation>
    <scope>NUCLEOTIDE SEQUENCE [LARGE SCALE GENOMIC DNA]</scope>
    <source>
        <strain evidence="3 4">CAU 1644</strain>
    </source>
</reference>
<sequence>MKKAATVTGKALGLMIVILVALFFVAVAWPQRSAPLPDASQNRLISNIHIIDVERGETSQLTNLRIRDGVIAAIDPNLAPVEGERVTEGAGGYLVPGFWDMHVHTFQSSPQMHLPLWVANGVTSVRDLMDCPEEEDSLIACVEDKRRWNNESAEGRLAAPHLVETGSYYLENPDMTPAEAVARVRLYKKRGLDAIKVYNRLRPDSYFAAADEAQSRGLRLVGHLPKAVSLPEAIEAGQISFEHARVLPRHCFDRVEAWRKGELDDLSDTALTELFVTGYDPARCDEAIAALASAEAWIVPTHTTREEDARATDPDFIDDPRLAYLDPLSRWAYNDDLSGTRDRYPGERGKRALNADFDHGLHLTSQAHDGGVGILVGTDTVIGGFRYHDEMAHLIRAGLTTAEVLRAATIDAARYVGLEDATGSVTVGKRADLVLLSDNPLQNIDNTRTIRAVFQNGRLYDRERLDDMLAFVRGQARAPHNWAKLLWGFARTSVRSDL</sequence>